<evidence type="ECO:0000313" key="2">
    <source>
        <dbReference type="EMBL" id="KAJ8394876.1"/>
    </source>
</evidence>
<feature type="compositionally biased region" description="Low complexity" evidence="1">
    <location>
        <begin position="59"/>
        <end position="72"/>
    </location>
</feature>
<name>A0AAD7S2R9_9TELE</name>
<dbReference type="AlphaFoldDB" id="A0AAD7S2R9"/>
<accession>A0AAD7S2R9</accession>
<dbReference type="Proteomes" id="UP001221898">
    <property type="component" value="Unassembled WGS sequence"/>
</dbReference>
<organism evidence="2 3">
    <name type="scientific">Aldrovandia affinis</name>
    <dbReference type="NCBI Taxonomy" id="143900"/>
    <lineage>
        <taxon>Eukaryota</taxon>
        <taxon>Metazoa</taxon>
        <taxon>Chordata</taxon>
        <taxon>Craniata</taxon>
        <taxon>Vertebrata</taxon>
        <taxon>Euteleostomi</taxon>
        <taxon>Actinopterygii</taxon>
        <taxon>Neopterygii</taxon>
        <taxon>Teleostei</taxon>
        <taxon>Notacanthiformes</taxon>
        <taxon>Halosauridae</taxon>
        <taxon>Aldrovandia</taxon>
    </lineage>
</organism>
<reference evidence="2" key="1">
    <citation type="journal article" date="2023" name="Science">
        <title>Genome structures resolve the early diversification of teleost fishes.</title>
        <authorList>
            <person name="Parey E."/>
            <person name="Louis A."/>
            <person name="Montfort J."/>
            <person name="Bouchez O."/>
            <person name="Roques C."/>
            <person name="Iampietro C."/>
            <person name="Lluch J."/>
            <person name="Castinel A."/>
            <person name="Donnadieu C."/>
            <person name="Desvignes T."/>
            <person name="Floi Bucao C."/>
            <person name="Jouanno E."/>
            <person name="Wen M."/>
            <person name="Mejri S."/>
            <person name="Dirks R."/>
            <person name="Jansen H."/>
            <person name="Henkel C."/>
            <person name="Chen W.J."/>
            <person name="Zahm M."/>
            <person name="Cabau C."/>
            <person name="Klopp C."/>
            <person name="Thompson A.W."/>
            <person name="Robinson-Rechavi M."/>
            <person name="Braasch I."/>
            <person name="Lecointre G."/>
            <person name="Bobe J."/>
            <person name="Postlethwait J.H."/>
            <person name="Berthelot C."/>
            <person name="Roest Crollius H."/>
            <person name="Guiguen Y."/>
        </authorList>
    </citation>
    <scope>NUCLEOTIDE SEQUENCE</scope>
    <source>
        <strain evidence="2">NC1722</strain>
    </source>
</reference>
<comment type="caution">
    <text evidence="2">The sequence shown here is derived from an EMBL/GenBank/DDBJ whole genome shotgun (WGS) entry which is preliminary data.</text>
</comment>
<dbReference type="EMBL" id="JAINUG010000122">
    <property type="protein sequence ID" value="KAJ8394876.1"/>
    <property type="molecule type" value="Genomic_DNA"/>
</dbReference>
<keyword evidence="3" id="KW-1185">Reference proteome</keyword>
<sequence length="79" mass="8178">MKERTQALGEVACGYGSPDERMNGAGRAPLMCDPHTAAPKKSGGPPKGRALTPDAPFSPTTLPARPTPTATPCHLRGEP</sequence>
<feature type="region of interest" description="Disordered" evidence="1">
    <location>
        <begin position="14"/>
        <end position="79"/>
    </location>
</feature>
<evidence type="ECO:0000256" key="1">
    <source>
        <dbReference type="SAM" id="MobiDB-lite"/>
    </source>
</evidence>
<gene>
    <name evidence="2" type="ORF">AAFF_G00042310</name>
</gene>
<protein>
    <submittedName>
        <fullName evidence="2">Uncharacterized protein</fullName>
    </submittedName>
</protein>
<proteinExistence type="predicted"/>
<evidence type="ECO:0000313" key="3">
    <source>
        <dbReference type="Proteomes" id="UP001221898"/>
    </source>
</evidence>